<feature type="region of interest" description="Disordered" evidence="1">
    <location>
        <begin position="1816"/>
        <end position="1847"/>
    </location>
</feature>
<evidence type="ECO:0000313" key="3">
    <source>
        <dbReference type="Proteomes" id="UP001153954"/>
    </source>
</evidence>
<keyword evidence="3" id="KW-1185">Reference proteome</keyword>
<protein>
    <submittedName>
        <fullName evidence="2">Uncharacterized protein</fullName>
    </submittedName>
</protein>
<feature type="compositionally biased region" description="Basic and acidic residues" evidence="1">
    <location>
        <begin position="1825"/>
        <end position="1839"/>
    </location>
</feature>
<feature type="region of interest" description="Disordered" evidence="1">
    <location>
        <begin position="1533"/>
        <end position="1590"/>
    </location>
</feature>
<comment type="caution">
    <text evidence="2">The sequence shown here is derived from an EMBL/GenBank/DDBJ whole genome shotgun (WGS) entry which is preliminary data.</text>
</comment>
<name>A0AAU9UI42_EUPED</name>
<gene>
    <name evidence="2" type="ORF">EEDITHA_LOCUS12851</name>
</gene>
<organism evidence="2 3">
    <name type="scientific">Euphydryas editha</name>
    <name type="common">Edith's checkerspot</name>
    <dbReference type="NCBI Taxonomy" id="104508"/>
    <lineage>
        <taxon>Eukaryota</taxon>
        <taxon>Metazoa</taxon>
        <taxon>Ecdysozoa</taxon>
        <taxon>Arthropoda</taxon>
        <taxon>Hexapoda</taxon>
        <taxon>Insecta</taxon>
        <taxon>Pterygota</taxon>
        <taxon>Neoptera</taxon>
        <taxon>Endopterygota</taxon>
        <taxon>Lepidoptera</taxon>
        <taxon>Glossata</taxon>
        <taxon>Ditrysia</taxon>
        <taxon>Papilionoidea</taxon>
        <taxon>Nymphalidae</taxon>
        <taxon>Nymphalinae</taxon>
        <taxon>Euphydryas</taxon>
    </lineage>
</organism>
<reference evidence="2" key="1">
    <citation type="submission" date="2022-03" db="EMBL/GenBank/DDBJ databases">
        <authorList>
            <person name="Tunstrom K."/>
        </authorList>
    </citation>
    <scope>NUCLEOTIDE SEQUENCE</scope>
</reference>
<evidence type="ECO:0000313" key="2">
    <source>
        <dbReference type="EMBL" id="CAH2097653.1"/>
    </source>
</evidence>
<feature type="compositionally biased region" description="Polar residues" evidence="1">
    <location>
        <begin position="1546"/>
        <end position="1555"/>
    </location>
</feature>
<sequence length="1938" mass="222041">MQESNSSALDSKLTVTNTEDTAAIISNEVSVEKKPRVNELDKFKRRLIRAIARLMLVEKKPEAEIWTELKKETTCDCKLLWMRMRALTIKKLKRLIAANDHNENITKIAQLSVTDWLLFDLVLVHEDVDVIGLDLPREKEGDLTILEDLYKLVIKYRIEYLSGDPLTLAWHDLTAEYNSRGRKCSPMLLQRRWYQLKKHIRQKFYRFWFTYRGVSKKLEEADKYKPTDLEMEIVKQFIFIVTDRFISWEQLIEEKKVSLFSDFERLQLLKKKNSSTENEPEIQLIEPHVETIDLGVESDEDLKGSNDSVNKNKDLSSNYCNNAEKCDENNTSTVIKTESVYDICDEDEVSALESMYIPLESNINAAVSDINKVLEETDIAHDKIQESNKAIECMADTDKLVDEVEDTRFDNDQNRMEESDHVDIEQDINFSERTDVVETQDVENNEFVMPKITSITSTAEITEIDVTDESHGEIDNIIERESAEISQNTPHNIDIDNNAPAHVIDSKSINVPEDNKEILIERKIENIPEFLNEEVRDDGLFIDGFELEDDGIEYIEDEEHMTHTERKIDLDEPTVTEDDDTPKIDIKLLLTPVVYTKKLDHMDVFRFIEFTKVKDKRVIENADFESKPEDKKCFKMNDICKENESDDNKSNNKPSECASDEEQKLVKSTSWLFRKPRVKTYNPIQLCKNPDFNTRLKRLTAGFFTSPRNRQLLKQCKPLTIDVHKSFEMKLTNDSVLLKKSYFSKAKETESEIKTVEKTVLPSELPGQSLDCIQDTIHLANISTSTINQANKLRDELNVTPEIYPIERNKVINLPDIDKIRRTNEKLLIAEVTPLLASNVTNKPPVTIVQENEIMKQDLQVDKDIKIEPVPNALNNETFITNINVEDTSETGNKDDDVTNIKEADIVPSNTNTKKLSYYQKRKLLGLPKKYLTKSAPKVRKVALSWNPKLMSTVENIEPDDDRLLARDTVERIIHICKGINFPVKKKSHYPNKNSRREQLASMKQTNFLKRHEIQTTDEKSVLEKTNEQQQQQVTDQLVINQSDNILDTEANNAISLNDQSNQTPENGRKMKKTVRKKRSTYCCWAREKLDYWNNKIKRVKMPHKCPHYKCICCCNLEYCSELRRRRDRKFQNVVSYLNLVSDDDSDHNIDNVSDSEKSLQISHQNQNDVQKLKQTPNKVDIGINTDFDKDFEESFAANINNLNDNILCQPVISSVTSLANEEISSNATQTLSYKDVEPGPQVSVLSTTEISNMQEKVKPFNINPIPSTQLEIVAKTRPKCKTKICSPTNFIQNYLLPLEKNILNTSNLESQNSNIADISPMENISSNNVLFLNKVNSKSSRKPVCLGKNKILLCSFNPLNKTSTVDVTHLVNNFKPQVANFSTIPDPSTLIPKGVHLVLLPNQELVLSLDSGVELDPLQINYLPDIMNSVQQQLVNLGIINNLPNTETPKITDVIQLSDDETDRAKADKSEDSLKLENVIESFQIEPEQPKRNLDEDIICYKIKKSDELNHTSEDRSSNELSSETTSVIASLSELDTNNKDTTEINEATVGSETDATKERVEQLNSTSNNEVKDNEVMDSSKSDQINKSDLKDATNISKKTILSDLMEMSGISLEDIANTETPIIQQPTSQSLMVTQEVNAERFNLPSEINGFKDNSLLSNPFIQTALNNKLKYADLKIIYSFEDLRYAYENNGQFYKMNTETGIIVPINVCIKKQIHPIKSNVRKIKNSVIDLTEEDKEDNETSIAEPTSEEINDASDIPQNNVKPIKLFKACHPSILKHSFKTLFKQPKGIRDPKIKVKKVVKLMKRKRKQNFNKISLNTEESEREKYTENEKTNTDSESDEEPLALKAKRIRIISGEPSENVEETESHIENCQETEMMQLNHEEINSETYSANVTIPPILSQNEQEVFKSNPDVPVFFQDNNNESSEEDCILGV</sequence>
<feature type="compositionally biased region" description="Basic and acidic residues" evidence="1">
    <location>
        <begin position="1572"/>
        <end position="1590"/>
    </location>
</feature>
<feature type="region of interest" description="Disordered" evidence="1">
    <location>
        <begin position="1739"/>
        <end position="1760"/>
    </location>
</feature>
<accession>A0AAU9UI42</accession>
<dbReference type="EMBL" id="CAKOGL010000018">
    <property type="protein sequence ID" value="CAH2097653.1"/>
    <property type="molecule type" value="Genomic_DNA"/>
</dbReference>
<evidence type="ECO:0000256" key="1">
    <source>
        <dbReference type="SAM" id="MobiDB-lite"/>
    </source>
</evidence>
<proteinExistence type="predicted"/>
<dbReference type="Proteomes" id="UP001153954">
    <property type="component" value="Unassembled WGS sequence"/>
</dbReference>